<dbReference type="GO" id="GO:0071555">
    <property type="term" value="P:cell wall organization"/>
    <property type="evidence" value="ECO:0007669"/>
    <property type="project" value="UniProtKB-KW"/>
</dbReference>
<keyword evidence="6 9" id="KW-0133">Cell shape</keyword>
<comment type="similarity">
    <text evidence="1">Belongs to the MurCDEF family. MurE subfamily.</text>
</comment>
<comment type="subcellular location">
    <subcellularLocation>
        <location evidence="9">Cytoplasm</location>
    </subcellularLocation>
</comment>
<keyword evidence="4" id="KW-0547">Nucleotide-binding</keyword>
<dbReference type="Proteomes" id="UP000254841">
    <property type="component" value="Unassembled WGS sequence"/>
</dbReference>
<dbReference type="PANTHER" id="PTHR23135:SF4">
    <property type="entry name" value="UDP-N-ACETYLMURAMOYL-L-ALANYL-D-GLUTAMATE--2,6-DIAMINOPIMELATE LIGASE MURE HOMOLOG, CHLOROPLASTIC"/>
    <property type="match status" value="1"/>
</dbReference>
<dbReference type="InterPro" id="IPR013221">
    <property type="entry name" value="Mur_ligase_cen"/>
</dbReference>
<keyword evidence="9" id="KW-0132">Cell division</keyword>
<keyword evidence="9" id="KW-0131">Cell cycle</keyword>
<dbReference type="EC" id="6.3.2.37" evidence="12"/>
<dbReference type="GO" id="GO:0005737">
    <property type="term" value="C:cytoplasm"/>
    <property type="evidence" value="ECO:0007669"/>
    <property type="project" value="UniProtKB-SubCell"/>
</dbReference>
<dbReference type="Gene3D" id="3.40.1190.10">
    <property type="entry name" value="Mur-like, catalytic domain"/>
    <property type="match status" value="1"/>
</dbReference>
<dbReference type="GO" id="GO:0051301">
    <property type="term" value="P:cell division"/>
    <property type="evidence" value="ECO:0007669"/>
    <property type="project" value="UniProtKB-KW"/>
</dbReference>
<dbReference type="SUPFAM" id="SSF53623">
    <property type="entry name" value="MurD-like peptide ligases, catalytic domain"/>
    <property type="match status" value="1"/>
</dbReference>
<keyword evidence="2" id="KW-0963">Cytoplasm</keyword>
<dbReference type="Pfam" id="PF02875">
    <property type="entry name" value="Mur_ligase_C"/>
    <property type="match status" value="1"/>
</dbReference>
<dbReference type="InterPro" id="IPR018109">
    <property type="entry name" value="Folylpolyglutamate_synth_CS"/>
</dbReference>
<dbReference type="NCBIfam" id="TIGR01085">
    <property type="entry name" value="murE"/>
    <property type="match status" value="1"/>
</dbReference>
<dbReference type="NCBIfam" id="NF001126">
    <property type="entry name" value="PRK00139.1-4"/>
    <property type="match status" value="1"/>
</dbReference>
<keyword evidence="3 12" id="KW-0436">Ligase</keyword>
<evidence type="ECO:0000313" key="13">
    <source>
        <dbReference type="Proteomes" id="UP000254841"/>
    </source>
</evidence>
<dbReference type="Pfam" id="PF08245">
    <property type="entry name" value="Mur_ligase_M"/>
    <property type="match status" value="1"/>
</dbReference>
<dbReference type="GO" id="GO:0102195">
    <property type="term" value="F:UDP-N-acetylmuramoyl-L-alanyl-D-glutamate--D-lysine ligase activity"/>
    <property type="evidence" value="ECO:0007669"/>
    <property type="project" value="UniProtKB-EC"/>
</dbReference>
<protein>
    <submittedName>
        <fullName evidence="12">UDP-N-acetylmuramoylalanyl-D-glutamate-2, 6-diaminopimelate ligase</fullName>
        <ecNumber evidence="12">6.3.2.-</ecNumber>
        <ecNumber evidence="12">6.3.2.37</ecNumber>
    </submittedName>
</protein>
<feature type="domain" description="Mur ligase central" evidence="11">
    <location>
        <begin position="64"/>
        <end position="262"/>
    </location>
</feature>
<comment type="pathway">
    <text evidence="9">Cell wall biogenesis; peptidoglycan biosynthesis.</text>
</comment>
<dbReference type="InterPro" id="IPR036565">
    <property type="entry name" value="Mur-like_cat_sf"/>
</dbReference>
<proteinExistence type="inferred from homology"/>
<evidence type="ECO:0000256" key="1">
    <source>
        <dbReference type="ARBA" id="ARBA00005898"/>
    </source>
</evidence>
<dbReference type="SUPFAM" id="SSF53244">
    <property type="entry name" value="MurD-like peptide ligases, peptide-binding domain"/>
    <property type="match status" value="1"/>
</dbReference>
<name>A0A377J264_9HELI</name>
<evidence type="ECO:0000256" key="4">
    <source>
        <dbReference type="ARBA" id="ARBA00022741"/>
    </source>
</evidence>
<evidence type="ECO:0000256" key="7">
    <source>
        <dbReference type="ARBA" id="ARBA00022984"/>
    </source>
</evidence>
<sequence length="453" mass="49942">MKITKPCVYQGVAYTHLSDDSRELDSHTLFVRTPLNAAFTPDHPSIEAKQLAELFAPLPKIIGITGTNGKTTTAALIYSLLLDLGYSCALVGTRGVFANDKQLRPKGLTTPCVLELYEILAMVGECAFVIMEVSSHAIVQERIAGIHFSIKILTNITSDHLDYHKTQAEYIRVKNSFFSDDGCKIINADEPHASYNRHNAHTYAIEANAHLKPNAYSLDHAITAHLSYAPASRAKDSLEHAIIQAPLYGKHNLYNILAALLCVKLIAQKPLESCAEYLEHFGGVEGRMEVVSKDPLIIVDFAHTHDGMEAIFTSFIGKNIAVVFGAGGDRDPTKRPKMGAVAYKYASKLYITSDNPRSEDPTRIINDILQGIPKDPKKPVCIDIDRRASIQKAVAELKMGELKKGELKMEGLGGDWVLLVLGKGDETYQIIGDEKRHFDDRQEIRAALQAPLP</sequence>
<keyword evidence="5" id="KW-0067">ATP-binding</keyword>
<keyword evidence="8 9" id="KW-0961">Cell wall biogenesis/degradation</keyword>
<dbReference type="Gene3D" id="3.90.190.20">
    <property type="entry name" value="Mur ligase, C-terminal domain"/>
    <property type="match status" value="1"/>
</dbReference>
<dbReference type="GO" id="GO:0005524">
    <property type="term" value="F:ATP binding"/>
    <property type="evidence" value="ECO:0007669"/>
    <property type="project" value="UniProtKB-KW"/>
</dbReference>
<evidence type="ECO:0000313" key="12">
    <source>
        <dbReference type="EMBL" id="STO96577.1"/>
    </source>
</evidence>
<evidence type="ECO:0000256" key="9">
    <source>
        <dbReference type="RuleBase" id="RU004135"/>
    </source>
</evidence>
<dbReference type="AlphaFoldDB" id="A0A377J264"/>
<feature type="domain" description="Mur ligase C-terminal" evidence="10">
    <location>
        <begin position="286"/>
        <end position="400"/>
    </location>
</feature>
<dbReference type="PROSITE" id="PS01011">
    <property type="entry name" value="FOLYLPOLYGLU_SYNT_1"/>
    <property type="match status" value="1"/>
</dbReference>
<dbReference type="EMBL" id="UGHV01000001">
    <property type="protein sequence ID" value="STO96577.1"/>
    <property type="molecule type" value="Genomic_DNA"/>
</dbReference>
<dbReference type="GO" id="GO:0004326">
    <property type="term" value="F:tetrahydrofolylpolyglutamate synthase activity"/>
    <property type="evidence" value="ECO:0007669"/>
    <property type="project" value="InterPro"/>
</dbReference>
<dbReference type="PANTHER" id="PTHR23135">
    <property type="entry name" value="MUR LIGASE FAMILY MEMBER"/>
    <property type="match status" value="1"/>
</dbReference>
<evidence type="ECO:0000256" key="5">
    <source>
        <dbReference type="ARBA" id="ARBA00022840"/>
    </source>
</evidence>
<evidence type="ECO:0000259" key="10">
    <source>
        <dbReference type="Pfam" id="PF02875"/>
    </source>
</evidence>
<dbReference type="OrthoDB" id="9800958at2"/>
<evidence type="ECO:0000259" key="11">
    <source>
        <dbReference type="Pfam" id="PF08245"/>
    </source>
</evidence>
<dbReference type="GO" id="GO:0009252">
    <property type="term" value="P:peptidoglycan biosynthetic process"/>
    <property type="evidence" value="ECO:0007669"/>
    <property type="project" value="UniProtKB-UniPathway"/>
</dbReference>
<accession>A0A377J264</accession>
<dbReference type="RefSeq" id="WP_115010906.1">
    <property type="nucleotide sequence ID" value="NZ_UGHV01000001.1"/>
</dbReference>
<dbReference type="InterPro" id="IPR005761">
    <property type="entry name" value="UDP-N-AcMur-Glu-dNH2Pim_ligase"/>
</dbReference>
<evidence type="ECO:0000256" key="3">
    <source>
        <dbReference type="ARBA" id="ARBA00022598"/>
    </source>
</evidence>
<dbReference type="EC" id="6.3.2.-" evidence="12"/>
<reference evidence="12 13" key="1">
    <citation type="submission" date="2018-06" db="EMBL/GenBank/DDBJ databases">
        <authorList>
            <consortium name="Pathogen Informatics"/>
            <person name="Doyle S."/>
        </authorList>
    </citation>
    <scope>NUCLEOTIDE SEQUENCE [LARGE SCALE GENOMIC DNA]</scope>
    <source>
        <strain evidence="12 13">NCTC12410</strain>
    </source>
</reference>
<dbReference type="InterPro" id="IPR036615">
    <property type="entry name" value="Mur_ligase_C_dom_sf"/>
</dbReference>
<gene>
    <name evidence="12" type="primary">murE</name>
    <name evidence="12" type="ORF">NCTC12410_00391</name>
</gene>
<evidence type="ECO:0000256" key="2">
    <source>
        <dbReference type="ARBA" id="ARBA00022490"/>
    </source>
</evidence>
<dbReference type="InterPro" id="IPR004101">
    <property type="entry name" value="Mur_ligase_C"/>
</dbReference>
<organism evidence="12 13">
    <name type="scientific">Helicobacter canis</name>
    <dbReference type="NCBI Taxonomy" id="29419"/>
    <lineage>
        <taxon>Bacteria</taxon>
        <taxon>Pseudomonadati</taxon>
        <taxon>Campylobacterota</taxon>
        <taxon>Epsilonproteobacteria</taxon>
        <taxon>Campylobacterales</taxon>
        <taxon>Helicobacteraceae</taxon>
        <taxon>Helicobacter</taxon>
    </lineage>
</organism>
<dbReference type="UniPathway" id="UPA00219"/>
<keyword evidence="7 9" id="KW-0573">Peptidoglycan synthesis</keyword>
<evidence type="ECO:0000256" key="6">
    <source>
        <dbReference type="ARBA" id="ARBA00022960"/>
    </source>
</evidence>
<evidence type="ECO:0000256" key="8">
    <source>
        <dbReference type="ARBA" id="ARBA00023316"/>
    </source>
</evidence>
<dbReference type="GO" id="GO:0008360">
    <property type="term" value="P:regulation of cell shape"/>
    <property type="evidence" value="ECO:0007669"/>
    <property type="project" value="UniProtKB-KW"/>
</dbReference>